<protein>
    <recommendedName>
        <fullName evidence="4">Peptidase S74 domain-containing protein</fullName>
    </recommendedName>
</protein>
<dbReference type="Pfam" id="PF13884">
    <property type="entry name" value="Peptidase_S74"/>
    <property type="match status" value="1"/>
</dbReference>
<evidence type="ECO:0000313" key="6">
    <source>
        <dbReference type="Proteomes" id="UP000307322"/>
    </source>
</evidence>
<dbReference type="CDD" id="cd19958">
    <property type="entry name" value="pyocin_knob"/>
    <property type="match status" value="1"/>
</dbReference>
<keyword evidence="3" id="KW-0175">Coiled coil</keyword>
<proteinExistence type="predicted"/>
<dbReference type="SMR" id="A0A482MUW7"/>
<evidence type="ECO:0000256" key="1">
    <source>
        <dbReference type="ARBA" id="ARBA00004328"/>
    </source>
</evidence>
<accession>A0A482MUW7</accession>
<dbReference type="GO" id="GO:0098015">
    <property type="term" value="C:virus tail"/>
    <property type="evidence" value="ECO:0007669"/>
    <property type="project" value="UniProtKB-KW"/>
</dbReference>
<sequence>MPRLIFKNNFEVALAQPTTTSDTTITIRSGSGFPTLGANERVVATIVDAATGLQFEIVTVTAVVGNVLTVQRAQEGTAARAWAAGDMLSIRTTAATLTNTVRNFGEIPNGINLNALTGSWFGQYHQSANAGASTALNYPVAQAGILEVYKTGVAGESCVQRYTPYWINAIYQRLYNAGSSLWSDWVQMYSTQSTIPVANGGTGQTTIQGMKSAFGFGTVADQNIVPTSMGGTGSADNAQAWLNIRPQGSTPLAGDPVNDYDAATKRWVENLVNTGTVGPSMNGVMNYGVGDFHLRNSRSYIQPYEVVADGQLLNRADWPELWAYAQMLSPIADADWLADKFKRAKYSLGNGTTTFRVPDLNGVQTGSVRALYGRGDGGNSTANGQIFESAAPNITGSAAGVSAGTYAQIFGTAVRGAFYTNNDLYPQGAGDTIPVGSGAVEGRLNTINIDASRSSPIYGAATDEIMGRNFVGVWVIRASGGFVAANTQWSVINADSSAPAVDTVVIGGKVESKYSNPSLSQFARLYSSSLWGSSNAAVIESEGASKHAYKFYEDGTVDFRQSGKTNPFRMYTPLGTWNGITDANPSTLTTNGMDRVAISSGSDLLVRGYSIGGTRPNGYPTKVGYHMYIPGNDAFGIACVVIGGDNGKFCRYFFDIDGQIYGSTDYGNFSYTKNGTSDSRVKHGIAPVGVEKSYSNIQGLEFVEFIYDNDEQNRVRHGVIAQQAEVVEPLYVKTRKYVGSDPGEIVEQKELDTTPMLLDTMHVVQELMKKVESLEAEIVALKAAK</sequence>
<reference evidence="5 6" key="1">
    <citation type="submission" date="2019-01" db="EMBL/GenBank/DDBJ databases">
        <title>Still something new to discover - new insights into E. coli phage diversity and taxonomy.</title>
        <authorList>
            <person name="Korf I.H.E."/>
            <person name="Adriaennsens E."/>
            <person name="Dreiseikelmann B."/>
            <person name="Kropinski A."/>
            <person name="Nimtz M."/>
            <person name="Meier-Kolthoff J.P."/>
            <person name="Rohde M."/>
            <person name="van Raaij M."/>
            <person name="Wittmann J."/>
        </authorList>
    </citation>
    <scope>NUCLEOTIDE SEQUENCE [LARGE SCALE GENOMIC DNA]</scope>
</reference>
<keyword evidence="6" id="KW-1185">Reference proteome</keyword>
<dbReference type="Proteomes" id="UP000307322">
    <property type="component" value="Segment"/>
</dbReference>
<evidence type="ECO:0000256" key="2">
    <source>
        <dbReference type="ARBA" id="ARBA00022732"/>
    </source>
</evidence>
<gene>
    <name evidence="5" type="ORF">WFC_00013</name>
</gene>
<feature type="coiled-coil region" evidence="3">
    <location>
        <begin position="757"/>
        <end position="784"/>
    </location>
</feature>
<dbReference type="EMBL" id="MK373777">
    <property type="protein sequence ID" value="QBQ77405.1"/>
    <property type="molecule type" value="Genomic_DNA"/>
</dbReference>
<keyword evidence="2" id="KW-1227">Viral tail protein</keyword>
<name>A0A482MUW7_9CAUD</name>
<evidence type="ECO:0000259" key="4">
    <source>
        <dbReference type="PROSITE" id="PS51688"/>
    </source>
</evidence>
<dbReference type="SUPFAM" id="SSF88874">
    <property type="entry name" value="Receptor-binding domain of short tail fibre protein gp12"/>
    <property type="match status" value="1"/>
</dbReference>
<dbReference type="PROSITE" id="PS51688">
    <property type="entry name" value="ICA"/>
    <property type="match status" value="1"/>
</dbReference>
<organism evidence="5 6">
    <name type="scientific">Escherichia phage vB_EcoM_WFC</name>
    <dbReference type="NCBI Taxonomy" id="2508193"/>
    <lineage>
        <taxon>Viruses</taxon>
        <taxon>Duplodnaviria</taxon>
        <taxon>Heunggongvirae</taxon>
        <taxon>Uroviricota</taxon>
        <taxon>Caudoviricetes</taxon>
        <taxon>Lindbergviridae</taxon>
        <taxon>Wifcevirus</taxon>
        <taxon>Wifcevirus WFC</taxon>
    </lineage>
</organism>
<comment type="subcellular location">
    <subcellularLocation>
        <location evidence="1">Virion</location>
    </subcellularLocation>
</comment>
<feature type="domain" description="Peptidase S74" evidence="4">
    <location>
        <begin position="677"/>
        <end position="778"/>
    </location>
</feature>
<dbReference type="InterPro" id="IPR030392">
    <property type="entry name" value="S74_ICA"/>
</dbReference>
<evidence type="ECO:0000313" key="5">
    <source>
        <dbReference type="EMBL" id="QBQ77405.1"/>
    </source>
</evidence>
<keyword evidence="2" id="KW-0946">Virion</keyword>
<evidence type="ECO:0000256" key="3">
    <source>
        <dbReference type="SAM" id="Coils"/>
    </source>
</evidence>